<comment type="caution">
    <text evidence="1">The sequence shown here is derived from an EMBL/GenBank/DDBJ whole genome shotgun (WGS) entry which is preliminary data.</text>
</comment>
<sequence length="113" mass="12279">MIDGTMTGNINSNGNMMYGIPTISHVSILGTFQAASWSQVEVRLASKCHKKDEVHCRWIMIGPIAMDSFVITWLPALLSSTDNINASYGKVKNLDILTINLTSAATAMVGVDY</sequence>
<accession>A0AAE0VT04</accession>
<name>A0AAE0VT04_9BIVA</name>
<proteinExistence type="predicted"/>
<organism evidence="1 2">
    <name type="scientific">Potamilus streckersoni</name>
    <dbReference type="NCBI Taxonomy" id="2493646"/>
    <lineage>
        <taxon>Eukaryota</taxon>
        <taxon>Metazoa</taxon>
        <taxon>Spiralia</taxon>
        <taxon>Lophotrochozoa</taxon>
        <taxon>Mollusca</taxon>
        <taxon>Bivalvia</taxon>
        <taxon>Autobranchia</taxon>
        <taxon>Heteroconchia</taxon>
        <taxon>Palaeoheterodonta</taxon>
        <taxon>Unionida</taxon>
        <taxon>Unionoidea</taxon>
        <taxon>Unionidae</taxon>
        <taxon>Ambleminae</taxon>
        <taxon>Lampsilini</taxon>
        <taxon>Potamilus</taxon>
    </lineage>
</organism>
<dbReference type="AlphaFoldDB" id="A0AAE0VT04"/>
<evidence type="ECO:0000313" key="1">
    <source>
        <dbReference type="EMBL" id="KAK3589049.1"/>
    </source>
</evidence>
<evidence type="ECO:0000313" key="2">
    <source>
        <dbReference type="Proteomes" id="UP001195483"/>
    </source>
</evidence>
<reference evidence="1" key="3">
    <citation type="submission" date="2023-05" db="EMBL/GenBank/DDBJ databases">
        <authorList>
            <person name="Smith C.H."/>
        </authorList>
    </citation>
    <scope>NUCLEOTIDE SEQUENCE</scope>
    <source>
        <strain evidence="1">CHS0354</strain>
        <tissue evidence="1">Mantle</tissue>
    </source>
</reference>
<reference evidence="1" key="1">
    <citation type="journal article" date="2021" name="Genome Biol. Evol.">
        <title>A High-Quality Reference Genome for a Parasitic Bivalve with Doubly Uniparental Inheritance (Bivalvia: Unionida).</title>
        <authorList>
            <person name="Smith C.H."/>
        </authorList>
    </citation>
    <scope>NUCLEOTIDE SEQUENCE</scope>
    <source>
        <strain evidence="1">CHS0354</strain>
    </source>
</reference>
<reference evidence="1" key="2">
    <citation type="journal article" date="2021" name="Genome Biol. Evol.">
        <title>Developing a high-quality reference genome for a parasitic bivalve with doubly uniparental inheritance (Bivalvia: Unionida).</title>
        <authorList>
            <person name="Smith C.H."/>
        </authorList>
    </citation>
    <scope>NUCLEOTIDE SEQUENCE</scope>
    <source>
        <strain evidence="1">CHS0354</strain>
        <tissue evidence="1">Mantle</tissue>
    </source>
</reference>
<dbReference type="Proteomes" id="UP001195483">
    <property type="component" value="Unassembled WGS sequence"/>
</dbReference>
<keyword evidence="2" id="KW-1185">Reference proteome</keyword>
<dbReference type="EMBL" id="JAEAOA010000537">
    <property type="protein sequence ID" value="KAK3589049.1"/>
    <property type="molecule type" value="Genomic_DNA"/>
</dbReference>
<protein>
    <submittedName>
        <fullName evidence="1">Uncharacterized protein</fullName>
    </submittedName>
</protein>
<gene>
    <name evidence="1" type="ORF">CHS0354_007998</name>
</gene>